<protein>
    <submittedName>
        <fullName evidence="2">YecA family protein</fullName>
    </submittedName>
</protein>
<feature type="compositionally biased region" description="Basic and acidic residues" evidence="1">
    <location>
        <begin position="1"/>
        <end position="10"/>
    </location>
</feature>
<dbReference type="SUPFAM" id="SSF101327">
    <property type="entry name" value="YgfB-like"/>
    <property type="match status" value="1"/>
</dbReference>
<dbReference type="Proteomes" id="UP000060699">
    <property type="component" value="Chromosome"/>
</dbReference>
<dbReference type="InterPro" id="IPR011978">
    <property type="entry name" value="YgfB-like"/>
</dbReference>
<dbReference type="PATRIC" id="fig|76731.3.peg.210"/>
<organism evidence="2 3">
    <name type="scientific">Roseateles depolymerans</name>
    <dbReference type="NCBI Taxonomy" id="76731"/>
    <lineage>
        <taxon>Bacteria</taxon>
        <taxon>Pseudomonadati</taxon>
        <taxon>Pseudomonadota</taxon>
        <taxon>Betaproteobacteria</taxon>
        <taxon>Burkholderiales</taxon>
        <taxon>Sphaerotilaceae</taxon>
        <taxon>Roseateles</taxon>
    </lineage>
</organism>
<dbReference type="Pfam" id="PF03695">
    <property type="entry name" value="UPF0149"/>
    <property type="match status" value="1"/>
</dbReference>
<dbReference type="KEGG" id="rdp:RD2015_207"/>
<dbReference type="AlphaFoldDB" id="A0A0U3C743"/>
<evidence type="ECO:0000313" key="3">
    <source>
        <dbReference type="Proteomes" id="UP000060699"/>
    </source>
</evidence>
<dbReference type="NCBIfam" id="TIGR02292">
    <property type="entry name" value="ygfB_yecA"/>
    <property type="match status" value="1"/>
</dbReference>
<dbReference type="InterPro" id="IPR036255">
    <property type="entry name" value="YgfB-like_sf"/>
</dbReference>
<accession>A0A0U3C743</accession>
<feature type="region of interest" description="Disordered" evidence="1">
    <location>
        <begin position="276"/>
        <end position="319"/>
    </location>
</feature>
<feature type="region of interest" description="Disordered" evidence="1">
    <location>
        <begin position="1"/>
        <end position="94"/>
    </location>
</feature>
<name>A0A0U3C743_9BURK</name>
<gene>
    <name evidence="2" type="ORF">RD2015_207</name>
</gene>
<feature type="compositionally biased region" description="Gly residues" evidence="1">
    <location>
        <begin position="285"/>
        <end position="311"/>
    </location>
</feature>
<keyword evidence="3" id="KW-1185">Reference proteome</keyword>
<evidence type="ECO:0000256" key="1">
    <source>
        <dbReference type="SAM" id="MobiDB-lite"/>
    </source>
</evidence>
<reference evidence="2 3" key="1">
    <citation type="submission" date="2015-12" db="EMBL/GenBank/DDBJ databases">
        <title>Complete genome of Roseateles depolymerans KCTC 42856.</title>
        <authorList>
            <person name="Kim K.M."/>
        </authorList>
    </citation>
    <scope>NUCLEOTIDE SEQUENCE [LARGE SCALE GENOMIC DNA]</scope>
    <source>
        <strain evidence="2 3">KCTC 42856</strain>
    </source>
</reference>
<feature type="compositionally biased region" description="Low complexity" evidence="1">
    <location>
        <begin position="37"/>
        <end position="68"/>
    </location>
</feature>
<evidence type="ECO:0000313" key="2">
    <source>
        <dbReference type="EMBL" id="ALV04712.1"/>
    </source>
</evidence>
<sequence>MRKIVGREGLPDNAGMSASKPSSKKPAPRGTGTAAKPSGPRSASASGPGARSSASRPAGAPSTGPSSRRQAAPTSSAPAAYVPRTPAPPEPWSDEDLERLQSLLDEVAQRSEPLDVSMLDGFLVGVILQPRPVALSAWWPWVLDSEEGQAPAGVDAQALLQLVQRRFTELRQAIADRQWFDPWVFELDEEASPSDTVLPWVAGFALATDVFPGLMGLDESQLTEPLAQLYMHLDPDDLEDADALLEEIESLEPPEELDEAVESLVRASLLLADVSLPQAAPRPAGRGGPRSGGPRSGGPRSGGPHSGGPGRGPSPRGRR</sequence>
<dbReference type="EMBL" id="CP013729">
    <property type="protein sequence ID" value="ALV04712.1"/>
    <property type="molecule type" value="Genomic_DNA"/>
</dbReference>
<proteinExistence type="predicted"/>